<dbReference type="PRINTS" id="PR00723">
    <property type="entry name" value="SUBTILISIN"/>
</dbReference>
<dbReference type="PROSITE" id="PS51892">
    <property type="entry name" value="SUBTILASE"/>
    <property type="match status" value="1"/>
</dbReference>
<dbReference type="InterPro" id="IPR036852">
    <property type="entry name" value="Peptidase_S8/S53_dom_sf"/>
</dbReference>
<dbReference type="GO" id="GO:0006508">
    <property type="term" value="P:proteolysis"/>
    <property type="evidence" value="ECO:0007669"/>
    <property type="project" value="UniProtKB-KW"/>
</dbReference>
<keyword evidence="10" id="KW-1185">Reference proteome</keyword>
<accession>A0A1Y6B6W8</accession>
<feature type="active site" description="Charge relay system" evidence="5">
    <location>
        <position position="218"/>
    </location>
</feature>
<dbReference type="PROSITE" id="PS51257">
    <property type="entry name" value="PROKAR_LIPOPROTEIN"/>
    <property type="match status" value="1"/>
</dbReference>
<evidence type="ECO:0000256" key="6">
    <source>
        <dbReference type="RuleBase" id="RU003355"/>
    </source>
</evidence>
<dbReference type="GO" id="GO:0004252">
    <property type="term" value="F:serine-type endopeptidase activity"/>
    <property type="evidence" value="ECO:0007669"/>
    <property type="project" value="UniProtKB-UniRule"/>
</dbReference>
<dbReference type="RefSeq" id="WP_132315280.1">
    <property type="nucleotide sequence ID" value="NZ_FWZT01000002.1"/>
</dbReference>
<gene>
    <name evidence="9" type="ORF">SAMN06296036_102244</name>
</gene>
<evidence type="ECO:0000256" key="5">
    <source>
        <dbReference type="PROSITE-ProRule" id="PRU01240"/>
    </source>
</evidence>
<dbReference type="Pfam" id="PF00082">
    <property type="entry name" value="Peptidase_S8"/>
    <property type="match status" value="1"/>
</dbReference>
<organism evidence="9 10">
    <name type="scientific">Pseudobacteriovorax antillogorgiicola</name>
    <dbReference type="NCBI Taxonomy" id="1513793"/>
    <lineage>
        <taxon>Bacteria</taxon>
        <taxon>Pseudomonadati</taxon>
        <taxon>Bdellovibrionota</taxon>
        <taxon>Oligoflexia</taxon>
        <taxon>Oligoflexales</taxon>
        <taxon>Pseudobacteriovoracaceae</taxon>
        <taxon>Pseudobacteriovorax</taxon>
    </lineage>
</organism>
<dbReference type="SUPFAM" id="SSF52743">
    <property type="entry name" value="Subtilisin-like"/>
    <property type="match status" value="1"/>
</dbReference>
<keyword evidence="3 5" id="KW-0378">Hydrolase</keyword>
<protein>
    <submittedName>
        <fullName evidence="9">Subtilase family protein</fullName>
    </submittedName>
</protein>
<dbReference type="PROSITE" id="PS00138">
    <property type="entry name" value="SUBTILASE_SER"/>
    <property type="match status" value="1"/>
</dbReference>
<dbReference type="InterPro" id="IPR022398">
    <property type="entry name" value="Peptidase_S8_His-AS"/>
</dbReference>
<dbReference type="InterPro" id="IPR050131">
    <property type="entry name" value="Peptidase_S8_subtilisin-like"/>
</dbReference>
<dbReference type="STRING" id="1513793.SAMN06296036_102244"/>
<dbReference type="InterPro" id="IPR023828">
    <property type="entry name" value="Peptidase_S8_Ser-AS"/>
</dbReference>
<dbReference type="InterPro" id="IPR000209">
    <property type="entry name" value="Peptidase_S8/S53_dom"/>
</dbReference>
<evidence type="ECO:0000313" key="10">
    <source>
        <dbReference type="Proteomes" id="UP000192907"/>
    </source>
</evidence>
<evidence type="ECO:0000256" key="7">
    <source>
        <dbReference type="SAM" id="MobiDB-lite"/>
    </source>
</evidence>
<dbReference type="InterPro" id="IPR015500">
    <property type="entry name" value="Peptidase_S8_subtilisin-rel"/>
</dbReference>
<dbReference type="InterPro" id="IPR023827">
    <property type="entry name" value="Peptidase_S8_Asp-AS"/>
</dbReference>
<dbReference type="PROSITE" id="PS00136">
    <property type="entry name" value="SUBTILASE_ASP"/>
    <property type="match status" value="1"/>
</dbReference>
<keyword evidence="2 5" id="KW-0645">Protease</keyword>
<comment type="similarity">
    <text evidence="1 5 6">Belongs to the peptidase S8 family.</text>
</comment>
<feature type="domain" description="Peptidase S8/S53" evidence="8">
    <location>
        <begin position="163"/>
        <end position="436"/>
    </location>
</feature>
<dbReference type="PROSITE" id="PS00137">
    <property type="entry name" value="SUBTILASE_HIS"/>
    <property type="match status" value="1"/>
</dbReference>
<name>A0A1Y6B6W8_9BACT</name>
<reference evidence="10" key="1">
    <citation type="submission" date="2017-04" db="EMBL/GenBank/DDBJ databases">
        <authorList>
            <person name="Varghese N."/>
            <person name="Submissions S."/>
        </authorList>
    </citation>
    <scope>NUCLEOTIDE SEQUENCE [LARGE SCALE GENOMIC DNA]</scope>
    <source>
        <strain evidence="10">RKEM611</strain>
    </source>
</reference>
<feature type="active site" description="Charge relay system" evidence="5">
    <location>
        <position position="172"/>
    </location>
</feature>
<dbReference type="AlphaFoldDB" id="A0A1Y6B6W8"/>
<feature type="active site" description="Charge relay system" evidence="5">
    <location>
        <position position="388"/>
    </location>
</feature>
<feature type="region of interest" description="Disordered" evidence="7">
    <location>
        <begin position="456"/>
        <end position="492"/>
    </location>
</feature>
<evidence type="ECO:0000256" key="4">
    <source>
        <dbReference type="ARBA" id="ARBA00022825"/>
    </source>
</evidence>
<evidence type="ECO:0000313" key="9">
    <source>
        <dbReference type="EMBL" id="SME95842.1"/>
    </source>
</evidence>
<dbReference type="PANTHER" id="PTHR43806:SF11">
    <property type="entry name" value="CEREVISIN-RELATED"/>
    <property type="match status" value="1"/>
</dbReference>
<evidence type="ECO:0000256" key="1">
    <source>
        <dbReference type="ARBA" id="ARBA00011073"/>
    </source>
</evidence>
<dbReference type="Proteomes" id="UP000192907">
    <property type="component" value="Unassembled WGS sequence"/>
</dbReference>
<dbReference type="Gene3D" id="3.40.50.200">
    <property type="entry name" value="Peptidase S8/S53 domain"/>
    <property type="match status" value="1"/>
</dbReference>
<dbReference type="EMBL" id="FWZT01000002">
    <property type="protein sequence ID" value="SME95842.1"/>
    <property type="molecule type" value="Genomic_DNA"/>
</dbReference>
<dbReference type="OrthoDB" id="5290674at2"/>
<proteinExistence type="inferred from homology"/>
<evidence type="ECO:0000259" key="8">
    <source>
        <dbReference type="Pfam" id="PF00082"/>
    </source>
</evidence>
<evidence type="ECO:0000256" key="3">
    <source>
        <dbReference type="ARBA" id="ARBA00022801"/>
    </source>
</evidence>
<sequence>MNLRKRYLVLSLGLLSGLACQQEEKIDERVIPEEVVSGSFMVESIDTVEGDKKEALKAALTPIASSMGCSLEGPTEILWEHQERALPITLNNSFHIKFNDCNLSQEQTDQLLTQMLSLDEVQTAEAEAVLKASLSENDPYKSRQYYHTNIRRNEACDVSSKQGKPVVVAVVDSGVQFNHPDLVDRFYRDGDGQVIGANFVGKGSYRNPDNNWDDSNGHGTHVAGLIAATGNNGKGITGVASCKNVLIMPIRVMGSNGTGSSIEIDRGIQWAAAKGADIINLSLGSNSYAYRSKSSHKKSLYENLAEQGVIVFAAAGNDGFRNGSSTRNGYIYSYPASYDNVIAVGATNQRDRLTNFSVYGDLIDIAAPGEQTLSTYPGSSYKYLSGTSMATPIAVGAYALALSEVRSKGSEYLFHSELMPILAKTANKRGTFGSSEIATAGLVDANALVAALQERFPSDDTGTPAPTNPMEPGSGDDNGSDPEEPAPTPGEGFRFVGLQDGQTISASGLRIQVAGWPENTARIYLYWITGNEWFPRSFTSLGRENLGNSGDVVTTESTYVLYGTKYLVAEAKDSYGRRLGTQQVLLKGLDR</sequence>
<dbReference type="PANTHER" id="PTHR43806">
    <property type="entry name" value="PEPTIDASE S8"/>
    <property type="match status" value="1"/>
</dbReference>
<keyword evidence="4 5" id="KW-0720">Serine protease</keyword>
<evidence type="ECO:0000256" key="2">
    <source>
        <dbReference type="ARBA" id="ARBA00022670"/>
    </source>
</evidence>